<dbReference type="GO" id="GO:0008289">
    <property type="term" value="F:lipid binding"/>
    <property type="evidence" value="ECO:0007669"/>
    <property type="project" value="UniProtKB-KW"/>
</dbReference>
<dbReference type="Pfam" id="PF00168">
    <property type="entry name" value="C2"/>
    <property type="match status" value="2"/>
</dbReference>
<evidence type="ECO:0000256" key="4">
    <source>
        <dbReference type="ARBA" id="ARBA00022692"/>
    </source>
</evidence>
<dbReference type="GO" id="GO:0006869">
    <property type="term" value="P:lipid transport"/>
    <property type="evidence" value="ECO:0007669"/>
    <property type="project" value="UniProtKB-KW"/>
</dbReference>
<evidence type="ECO:0000256" key="5">
    <source>
        <dbReference type="ARBA" id="ARBA00022723"/>
    </source>
</evidence>
<keyword evidence="11 13" id="KW-0472">Membrane</keyword>
<dbReference type="InterPro" id="IPR039010">
    <property type="entry name" value="Synaptotagmin_SMP"/>
</dbReference>
<dbReference type="CDD" id="cd00030">
    <property type="entry name" value="C2"/>
    <property type="match status" value="1"/>
</dbReference>
<dbReference type="GO" id="GO:0005783">
    <property type="term" value="C:endoplasmic reticulum"/>
    <property type="evidence" value="ECO:0007669"/>
    <property type="project" value="TreeGrafter"/>
</dbReference>
<dbReference type="GO" id="GO:0046872">
    <property type="term" value="F:metal ion binding"/>
    <property type="evidence" value="ECO:0007669"/>
    <property type="project" value="UniProtKB-KW"/>
</dbReference>
<dbReference type="SUPFAM" id="SSF49562">
    <property type="entry name" value="C2 domain (Calcium/lipid-binding domain, CaLB)"/>
    <property type="match status" value="2"/>
</dbReference>
<feature type="transmembrane region" description="Helical" evidence="13">
    <location>
        <begin position="184"/>
        <end position="208"/>
    </location>
</feature>
<evidence type="ECO:0000256" key="1">
    <source>
        <dbReference type="ARBA" id="ARBA00004167"/>
    </source>
</evidence>
<evidence type="ECO:0000256" key="6">
    <source>
        <dbReference type="ARBA" id="ARBA00022737"/>
    </source>
</evidence>
<evidence type="ECO:0000256" key="10">
    <source>
        <dbReference type="ARBA" id="ARBA00023121"/>
    </source>
</evidence>
<feature type="domain" description="C2" evidence="14">
    <location>
        <begin position="592"/>
        <end position="731"/>
    </location>
</feature>
<keyword evidence="9" id="KW-0445">Lipid transport</keyword>
<dbReference type="SMART" id="SM00239">
    <property type="entry name" value="C2"/>
    <property type="match status" value="2"/>
</dbReference>
<dbReference type="GO" id="GO:0016020">
    <property type="term" value="C:membrane"/>
    <property type="evidence" value="ECO:0007669"/>
    <property type="project" value="UniProtKB-SubCell"/>
</dbReference>
<organism evidence="16">
    <name type="scientific">Tetraselmis chuii</name>
    <dbReference type="NCBI Taxonomy" id="63592"/>
    <lineage>
        <taxon>Eukaryota</taxon>
        <taxon>Viridiplantae</taxon>
        <taxon>Chlorophyta</taxon>
        <taxon>core chlorophytes</taxon>
        <taxon>Chlorodendrophyceae</taxon>
        <taxon>Chlorodendrales</taxon>
        <taxon>Chlorodendraceae</taxon>
        <taxon>Tetraselmis</taxon>
    </lineage>
</organism>
<keyword evidence="3" id="KW-0813">Transport</keyword>
<name>A0A7S1WZ80_9CHLO</name>
<comment type="subcellular location">
    <subcellularLocation>
        <location evidence="1">Membrane</location>
        <topology evidence="1">Single-pass membrane protein</topology>
    </subcellularLocation>
</comment>
<feature type="domain" description="SMP-LTD" evidence="15">
    <location>
        <begin position="244"/>
        <end position="435"/>
    </location>
</feature>
<keyword evidence="7" id="KW-0106">Calcium</keyword>
<dbReference type="InterPro" id="IPR035892">
    <property type="entry name" value="C2_domain_sf"/>
</dbReference>
<dbReference type="PROSITE" id="PS50004">
    <property type="entry name" value="C2"/>
    <property type="match status" value="2"/>
</dbReference>
<dbReference type="PANTHER" id="PTHR10774">
    <property type="entry name" value="EXTENDED SYNAPTOTAGMIN-RELATED"/>
    <property type="match status" value="1"/>
</dbReference>
<dbReference type="CDD" id="cd21677">
    <property type="entry name" value="SMP_SYT"/>
    <property type="match status" value="1"/>
</dbReference>
<dbReference type="InterPro" id="IPR045050">
    <property type="entry name" value="Synaptotagmin_plant"/>
</dbReference>
<evidence type="ECO:0000259" key="14">
    <source>
        <dbReference type="PROSITE" id="PS50004"/>
    </source>
</evidence>
<evidence type="ECO:0000256" key="2">
    <source>
        <dbReference type="ARBA" id="ARBA00006996"/>
    </source>
</evidence>
<dbReference type="InterPro" id="IPR031468">
    <property type="entry name" value="SMP_LBD"/>
</dbReference>
<evidence type="ECO:0000256" key="11">
    <source>
        <dbReference type="ARBA" id="ARBA00023136"/>
    </source>
</evidence>
<keyword evidence="5" id="KW-0479">Metal-binding</keyword>
<proteinExistence type="inferred from homology"/>
<keyword evidence="4 13" id="KW-0812">Transmembrane</keyword>
<feature type="region of interest" description="Disordered" evidence="12">
    <location>
        <begin position="651"/>
        <end position="674"/>
    </location>
</feature>
<dbReference type="Pfam" id="PF17047">
    <property type="entry name" value="SMP_LBD"/>
    <property type="match status" value="1"/>
</dbReference>
<dbReference type="PANTHER" id="PTHR10774:SF190">
    <property type="entry name" value="C2 CALCIUM_LIPID-BINDING ENDONUCLEASE_EXONUCLEASE_PHOSPHATASE-RELATED"/>
    <property type="match status" value="1"/>
</dbReference>
<feature type="compositionally biased region" description="Basic residues" evidence="12">
    <location>
        <begin position="1"/>
        <end position="10"/>
    </location>
</feature>
<reference evidence="16" key="1">
    <citation type="submission" date="2021-01" db="EMBL/GenBank/DDBJ databases">
        <authorList>
            <person name="Corre E."/>
            <person name="Pelletier E."/>
            <person name="Niang G."/>
            <person name="Scheremetjew M."/>
            <person name="Finn R."/>
            <person name="Kale V."/>
            <person name="Holt S."/>
            <person name="Cochrane G."/>
            <person name="Meng A."/>
            <person name="Brown T."/>
            <person name="Cohen L."/>
        </authorList>
    </citation>
    <scope>NUCLEOTIDE SEQUENCE</scope>
    <source>
        <strain evidence="16">PLY429</strain>
    </source>
</reference>
<feature type="compositionally biased region" description="Basic and acidic residues" evidence="12">
    <location>
        <begin position="662"/>
        <end position="673"/>
    </location>
</feature>
<dbReference type="AlphaFoldDB" id="A0A7S1WZ80"/>
<dbReference type="PROSITE" id="PS51847">
    <property type="entry name" value="SMP"/>
    <property type="match status" value="1"/>
</dbReference>
<keyword evidence="10" id="KW-0446">Lipid-binding</keyword>
<dbReference type="EMBL" id="HBGG01006160">
    <property type="protein sequence ID" value="CAD9200744.1"/>
    <property type="molecule type" value="Transcribed_RNA"/>
</dbReference>
<feature type="region of interest" description="Disordered" evidence="12">
    <location>
        <begin position="1"/>
        <end position="78"/>
    </location>
</feature>
<comment type="similarity">
    <text evidence="2">Belongs to the synaptotagmin family.</text>
</comment>
<evidence type="ECO:0008006" key="17">
    <source>
        <dbReference type="Google" id="ProtNLM"/>
    </source>
</evidence>
<evidence type="ECO:0000259" key="15">
    <source>
        <dbReference type="PROSITE" id="PS51847"/>
    </source>
</evidence>
<keyword evidence="8 13" id="KW-1133">Transmembrane helix</keyword>
<feature type="transmembrane region" description="Helical" evidence="13">
    <location>
        <begin position="158"/>
        <end position="178"/>
    </location>
</feature>
<dbReference type="InterPro" id="IPR000008">
    <property type="entry name" value="C2_dom"/>
</dbReference>
<feature type="domain" description="C2" evidence="14">
    <location>
        <begin position="435"/>
        <end position="576"/>
    </location>
</feature>
<sequence length="766" mass="84456">MGLLKSRKSVSRGSEGKGSPGVQDVTSPASPLSPEGPAPGGLSPIGATNAAQAQGPPGADSNGDDASTELSGVPGGAGDGSPATAVLSAFSKLPSDKKATPSRVGAMQQAAKKVTVASKVTDAMLDLKRDEEVKQSVLRYSTQFSVSKKLDRPMTRIHVVKIMQLCFLCYLGFLALLVKLFSPSLFWMFFAALGAFPLGVGLSFMFHYNRVDKLETRDKLNVEPGVQGLKQMLHQNPSWLSFQDKEKVEWINKFLQECWPFYDKAICAMIKEMVEPEVDKYKPSFISSIGFKNLTFGDSPFKIDTIWTDKEETGRLVMEIVFRWQGDANIGLYIALQGLNQLGGDATKMVVKLTKLQLSGTLRITLSPLVDKIPGFGAITAALTKSPIIKYNLDFGKALGSSFSASLVRNWLDPFIRNTLMELLVWPERIVVPMLPESDTGPLTYLKKRTVGVLKVTLAKAWNLKVMDSGMTGGSADPFVCMWSNPQRKVETKVVKNTLAPAWEETFYILVQEPTTQMLKLELYDYDTISIKELGGGLNIIKNIRNVYGARELMGRAIVPMKPFCESAGSTIEQTHDVGLQDWSSIGGPGKGEGKIMVRAMYSPASVCRGLGFKTGCLAVKVFSVVGLSGLGATSDMSVYIRLKLTKQKTKQSSRPTVVKPPKRDPNTHKVEETPPTWTETFLFYDVRKNDELVVKIVETDTVSDETQGVVYMPLEDHVISMPESTINKWYKMEETSLPSGKFMQIHMRSEWLGFIPEDEGWEDRV</sequence>
<evidence type="ECO:0000313" key="16">
    <source>
        <dbReference type="EMBL" id="CAD9200744.1"/>
    </source>
</evidence>
<evidence type="ECO:0000256" key="7">
    <source>
        <dbReference type="ARBA" id="ARBA00022837"/>
    </source>
</evidence>
<evidence type="ECO:0000256" key="3">
    <source>
        <dbReference type="ARBA" id="ARBA00022448"/>
    </source>
</evidence>
<evidence type="ECO:0000256" key="12">
    <source>
        <dbReference type="SAM" id="MobiDB-lite"/>
    </source>
</evidence>
<accession>A0A7S1WZ80</accession>
<keyword evidence="6" id="KW-0677">Repeat</keyword>
<gene>
    <name evidence="16" type="ORF">TCHU04912_LOCUS2977</name>
</gene>
<evidence type="ECO:0000256" key="13">
    <source>
        <dbReference type="SAM" id="Phobius"/>
    </source>
</evidence>
<protein>
    <recommendedName>
        <fullName evidence="17">Plant synaptotagmin</fullName>
    </recommendedName>
</protein>
<dbReference type="Gene3D" id="2.60.40.150">
    <property type="entry name" value="C2 domain"/>
    <property type="match status" value="2"/>
</dbReference>
<evidence type="ECO:0000256" key="9">
    <source>
        <dbReference type="ARBA" id="ARBA00023055"/>
    </source>
</evidence>
<evidence type="ECO:0000256" key="8">
    <source>
        <dbReference type="ARBA" id="ARBA00022989"/>
    </source>
</evidence>